<name>A0A834B889_9CHIR</name>
<accession>A0A834B889</accession>
<evidence type="ECO:0000256" key="1">
    <source>
        <dbReference type="SAM" id="MobiDB-lite"/>
    </source>
</evidence>
<protein>
    <submittedName>
        <fullName evidence="2">Uncharacterized protein</fullName>
    </submittedName>
</protein>
<comment type="caution">
    <text evidence="2">The sequence shown here is derived from an EMBL/GenBank/DDBJ whole genome shotgun (WGS) entry which is preliminary data.</text>
</comment>
<feature type="compositionally biased region" description="Polar residues" evidence="1">
    <location>
        <begin position="52"/>
        <end position="61"/>
    </location>
</feature>
<gene>
    <name evidence="2" type="ORF">HJG60_009801</name>
</gene>
<reference evidence="2 3" key="1">
    <citation type="journal article" date="2020" name="Nature">
        <title>Six reference-quality genomes reveal evolution of bat adaptations.</title>
        <authorList>
            <person name="Jebb D."/>
            <person name="Huang Z."/>
            <person name="Pippel M."/>
            <person name="Hughes G.M."/>
            <person name="Lavrichenko K."/>
            <person name="Devanna P."/>
            <person name="Winkler S."/>
            <person name="Jermiin L.S."/>
            <person name="Skirmuntt E.C."/>
            <person name="Katzourakis A."/>
            <person name="Burkitt-Gray L."/>
            <person name="Ray D.A."/>
            <person name="Sullivan K.A.M."/>
            <person name="Roscito J.G."/>
            <person name="Kirilenko B.M."/>
            <person name="Davalos L.M."/>
            <person name="Corthals A.P."/>
            <person name="Power M.L."/>
            <person name="Jones G."/>
            <person name="Ransome R.D."/>
            <person name="Dechmann D.K.N."/>
            <person name="Locatelli A.G."/>
            <person name="Puechmaille S.J."/>
            <person name="Fedrigo O."/>
            <person name="Jarvis E.D."/>
            <person name="Hiller M."/>
            <person name="Vernes S.C."/>
            <person name="Myers E.W."/>
            <person name="Teeling E.C."/>
        </authorList>
    </citation>
    <scope>NUCLEOTIDE SEQUENCE [LARGE SCALE GENOMIC DNA]</scope>
    <source>
        <strain evidence="2">Bat1K_MPI-CBG_1</strain>
    </source>
</reference>
<dbReference type="Proteomes" id="UP000664940">
    <property type="component" value="Unassembled WGS sequence"/>
</dbReference>
<dbReference type="EMBL" id="JABVXQ010000002">
    <property type="protein sequence ID" value="KAF6125282.1"/>
    <property type="molecule type" value="Genomic_DNA"/>
</dbReference>
<organism evidence="2 3">
    <name type="scientific">Phyllostomus discolor</name>
    <name type="common">pale spear-nosed bat</name>
    <dbReference type="NCBI Taxonomy" id="89673"/>
    <lineage>
        <taxon>Eukaryota</taxon>
        <taxon>Metazoa</taxon>
        <taxon>Chordata</taxon>
        <taxon>Craniata</taxon>
        <taxon>Vertebrata</taxon>
        <taxon>Euteleostomi</taxon>
        <taxon>Mammalia</taxon>
        <taxon>Eutheria</taxon>
        <taxon>Laurasiatheria</taxon>
        <taxon>Chiroptera</taxon>
        <taxon>Yangochiroptera</taxon>
        <taxon>Phyllostomidae</taxon>
        <taxon>Phyllostominae</taxon>
        <taxon>Phyllostomus</taxon>
    </lineage>
</organism>
<dbReference type="AlphaFoldDB" id="A0A834B889"/>
<feature type="region of interest" description="Disordered" evidence="1">
    <location>
        <begin position="190"/>
        <end position="219"/>
    </location>
</feature>
<feature type="region of interest" description="Disordered" evidence="1">
    <location>
        <begin position="52"/>
        <end position="74"/>
    </location>
</feature>
<sequence length="219" mass="23502">MPHSGLFTPIDLPLPLSPELLPDIWHGHTLLRQHCAAGASCPVRSQSPQAHTPRCFSSSVSLPEDGPAPPRAGPHMPRLRRPHVADHTQAHTHEHTCMLMCTRCPRRPSPICTGVPPGMPAGRVVRMLPCRGLSQTENESVPAFHHIPQNRERPVLVPTSPPGALGSAPGTLGSGNCFLQIPWNGQCGSSHSGWAKSQDSSPDPFADMSGIAVPTLRRD</sequence>
<proteinExistence type="predicted"/>
<feature type="compositionally biased region" description="Polar residues" evidence="1">
    <location>
        <begin position="190"/>
        <end position="201"/>
    </location>
</feature>
<evidence type="ECO:0000313" key="3">
    <source>
        <dbReference type="Proteomes" id="UP000664940"/>
    </source>
</evidence>
<evidence type="ECO:0000313" key="2">
    <source>
        <dbReference type="EMBL" id="KAF6125282.1"/>
    </source>
</evidence>